<dbReference type="GO" id="GO:0006260">
    <property type="term" value="P:DNA replication"/>
    <property type="evidence" value="ECO:0007669"/>
    <property type="project" value="UniProtKB-KW"/>
</dbReference>
<name>A0A9D2PQM5_9FIRM</name>
<keyword evidence="1" id="KW-0235">DNA replication</keyword>
<evidence type="ECO:0000313" key="2">
    <source>
        <dbReference type="EMBL" id="HJC65324.1"/>
    </source>
</evidence>
<dbReference type="EMBL" id="DWWB01000005">
    <property type="protein sequence ID" value="HJC65324.1"/>
    <property type="molecule type" value="Genomic_DNA"/>
</dbReference>
<evidence type="ECO:0000256" key="1">
    <source>
        <dbReference type="ARBA" id="ARBA00022705"/>
    </source>
</evidence>
<reference evidence="2" key="2">
    <citation type="submission" date="2021-04" db="EMBL/GenBank/DDBJ databases">
        <authorList>
            <person name="Gilroy R."/>
        </authorList>
    </citation>
    <scope>NUCLEOTIDE SEQUENCE</scope>
    <source>
        <strain evidence="2">CHK198-12963</strain>
    </source>
</reference>
<gene>
    <name evidence="2" type="ORF">H9931_01200</name>
</gene>
<dbReference type="InterPro" id="IPR036869">
    <property type="entry name" value="J_dom_sf"/>
</dbReference>
<evidence type="ECO:0000313" key="3">
    <source>
        <dbReference type="Proteomes" id="UP000823863"/>
    </source>
</evidence>
<sequence length="267" mass="31428">MYCVIQEIPTKKPDKGGYARELKVEYLQMTIMNQDESHYYYTTKGKFDRPIKKAYKISIHQSYREEGHVKKKQFSICTVNYYDLATGIFSLYDWGDTKIQSTAAALGCNPDVLYDLIAKKIEPLQNTIQAEFQETEEYKTHIKIDQIIAEYRKNKEKWNKKYGFTGNEYDKCYDVFGTLRNPDLLDQFQKQRRQSEEYYQKSRSYQENFYSNYNQYVQSSVEQSDKQEALKAIYRAAAKALHPDANPGKDTTRAMAVLNDLKKQWGL</sequence>
<accession>A0A9D2PQM5</accession>
<dbReference type="Proteomes" id="UP000823863">
    <property type="component" value="Unassembled WGS sequence"/>
</dbReference>
<organism evidence="2 3">
    <name type="scientific">Candidatus Enterocloster excrementigallinarum</name>
    <dbReference type="NCBI Taxonomy" id="2838558"/>
    <lineage>
        <taxon>Bacteria</taxon>
        <taxon>Bacillati</taxon>
        <taxon>Bacillota</taxon>
        <taxon>Clostridia</taxon>
        <taxon>Lachnospirales</taxon>
        <taxon>Lachnospiraceae</taxon>
        <taxon>Enterocloster</taxon>
    </lineage>
</organism>
<evidence type="ECO:0008006" key="4">
    <source>
        <dbReference type="Google" id="ProtNLM"/>
    </source>
</evidence>
<reference evidence="2" key="1">
    <citation type="journal article" date="2021" name="PeerJ">
        <title>Extensive microbial diversity within the chicken gut microbiome revealed by metagenomics and culture.</title>
        <authorList>
            <person name="Gilroy R."/>
            <person name="Ravi A."/>
            <person name="Getino M."/>
            <person name="Pursley I."/>
            <person name="Horton D.L."/>
            <person name="Alikhan N.F."/>
            <person name="Baker D."/>
            <person name="Gharbi K."/>
            <person name="Hall N."/>
            <person name="Watson M."/>
            <person name="Adriaenssens E.M."/>
            <person name="Foster-Nyarko E."/>
            <person name="Jarju S."/>
            <person name="Secka A."/>
            <person name="Antonio M."/>
            <person name="Oren A."/>
            <person name="Chaudhuri R.R."/>
            <person name="La Ragione R."/>
            <person name="Hildebrand F."/>
            <person name="Pallen M.J."/>
        </authorList>
    </citation>
    <scope>NUCLEOTIDE SEQUENCE</scope>
    <source>
        <strain evidence="2">CHK198-12963</strain>
    </source>
</reference>
<dbReference type="SUPFAM" id="SSF46565">
    <property type="entry name" value="Chaperone J-domain"/>
    <property type="match status" value="1"/>
</dbReference>
<dbReference type="AlphaFoldDB" id="A0A9D2PQM5"/>
<protein>
    <recommendedName>
        <fullName evidence="4">J domain-containing protein</fullName>
    </recommendedName>
</protein>
<proteinExistence type="predicted"/>
<comment type="caution">
    <text evidence="2">The sequence shown here is derived from an EMBL/GenBank/DDBJ whole genome shotgun (WGS) entry which is preliminary data.</text>
</comment>